<evidence type="ECO:0000256" key="1">
    <source>
        <dbReference type="SAM" id="MobiDB-lite"/>
    </source>
</evidence>
<name>A0AAU7ZSH3_9BACT</name>
<dbReference type="EMBL" id="CP132942">
    <property type="protein sequence ID" value="XCB33868.1"/>
    <property type="molecule type" value="Genomic_DNA"/>
</dbReference>
<evidence type="ECO:0000313" key="2">
    <source>
        <dbReference type="EMBL" id="XCB33868.1"/>
    </source>
</evidence>
<protein>
    <submittedName>
        <fullName evidence="2">Uncharacterized protein</fullName>
    </submittedName>
</protein>
<accession>A0AAU7ZSH3</accession>
<reference evidence="2" key="1">
    <citation type="submission" date="2023-08" db="EMBL/GenBank/DDBJ databases">
        <authorList>
            <person name="Messyasz A."/>
            <person name="Mannisto M.K."/>
            <person name="Kerkhof L.J."/>
            <person name="Haggblom M."/>
        </authorList>
    </citation>
    <scope>NUCLEOTIDE SEQUENCE</scope>
    <source>
        <strain evidence="2">X5P6</strain>
    </source>
</reference>
<dbReference type="KEGG" id="tpsc:RBB77_02975"/>
<gene>
    <name evidence="2" type="ORF">RBB77_02975</name>
</gene>
<dbReference type="AlphaFoldDB" id="A0AAU7ZSH3"/>
<proteinExistence type="predicted"/>
<organism evidence="2">
    <name type="scientific">Tunturiibacter psychrotolerans</name>
    <dbReference type="NCBI Taxonomy" id="3069686"/>
    <lineage>
        <taxon>Bacteria</taxon>
        <taxon>Pseudomonadati</taxon>
        <taxon>Acidobacteriota</taxon>
        <taxon>Terriglobia</taxon>
        <taxon>Terriglobales</taxon>
        <taxon>Acidobacteriaceae</taxon>
        <taxon>Tunturiibacter</taxon>
    </lineage>
</organism>
<reference evidence="2" key="2">
    <citation type="journal article" date="2024" name="Environ. Microbiol.">
        <title>Genome analysis and description of Tunturibacter gen. nov. expands the diversity of Terriglobia in tundra soils.</title>
        <authorList>
            <person name="Messyasz A."/>
            <person name="Mannisto M.K."/>
            <person name="Kerkhof L.J."/>
            <person name="Haggblom M.M."/>
        </authorList>
    </citation>
    <scope>NUCLEOTIDE SEQUENCE</scope>
    <source>
        <strain evidence="2">X5P6</strain>
    </source>
</reference>
<feature type="region of interest" description="Disordered" evidence="1">
    <location>
        <begin position="167"/>
        <end position="186"/>
    </location>
</feature>
<dbReference type="RefSeq" id="WP_353064712.1">
    <property type="nucleotide sequence ID" value="NZ_CP132942.1"/>
</dbReference>
<sequence length="186" mass="21729">MNKRERSLQVYNLLRTSRLNVLYYEESLRNWTFAIRGHDVIVALTGAASPIAFLRHSNEPFQGQAWFYLTLCAGLAALLKPVLRLDKQIALYTELTTHYRELNHDLKCIVDDMAYDQQFSTQLEKKYLACRMAENSLQKKEPPPRKRKVQRLQALVEQEFDMSLVWLPEENEETNDRAQEAPANAR</sequence>